<gene>
    <name evidence="1" type="ORF">UFOPK3772_03258</name>
</gene>
<protein>
    <submittedName>
        <fullName evidence="1">Unannotated protein</fullName>
    </submittedName>
</protein>
<dbReference type="AlphaFoldDB" id="A0A6J7LUS7"/>
<dbReference type="EMBL" id="CAFBNE010000178">
    <property type="protein sequence ID" value="CAB4969669.1"/>
    <property type="molecule type" value="Genomic_DNA"/>
</dbReference>
<evidence type="ECO:0000313" key="1">
    <source>
        <dbReference type="EMBL" id="CAB4969669.1"/>
    </source>
</evidence>
<sequence>MTSLTIWTDDDLPPVNSGPVALWQAYLPDDAPKDWYSMPDEVHRNRDSLRSDYLAWLHEAGVTKIQGLPLVDRMAIRPGLSYWWMTIPADNSIESNSPAYIAVRLMALAALADRLGVTSVSIVTSDRSLARLLRDWAKSTGRAHKTQLGPRPRLTRESVYRAFPSLAALRVVIGHAGIPMRVKSVSEESPAAAGQSGICLVDYMAHFAPGAVDEGRFASNYWGPLVEMLDELDEPVRWLHLSADLASSGVVARDDELVRQFDENATLQTHDLVHRHLTWTVLIRSCRDYLRVRWFGISARPRARIFFDARSGSSLWQAFRTAYRDQFFGKTAMLNCLWLNIFEDALLRMPHQRLGIYLFENQPWEMAFLNAWRKAGHGELLGVAHSTTRFWDTRYFKDPRDLWSEAGSNPMPWPERVAVNGPLMRETCHDARYPEPRIVEVEALRFFGTEHAISPRSRSGPLRILVCGDYSPVAAQRMLDLVNESLAVTDLSIAISYRPHPTNALLEVHLHPDCRFDLAPSIQEALAGSDIVVTGAMSSVSIEAVASGRSTFMVGDAHAFLTSPLESAANLNFVTTAEGFLSSLRRLDQAEALIPKAANDFFRVNSTLCSWRKVTTIE</sequence>
<organism evidence="1">
    <name type="scientific">freshwater metagenome</name>
    <dbReference type="NCBI Taxonomy" id="449393"/>
    <lineage>
        <taxon>unclassified sequences</taxon>
        <taxon>metagenomes</taxon>
        <taxon>ecological metagenomes</taxon>
    </lineage>
</organism>
<dbReference type="InterPro" id="IPR027613">
    <property type="entry name" value="O_ant_LIC13510"/>
</dbReference>
<reference evidence="1" key="1">
    <citation type="submission" date="2020-05" db="EMBL/GenBank/DDBJ databases">
        <authorList>
            <person name="Chiriac C."/>
            <person name="Salcher M."/>
            <person name="Ghai R."/>
            <person name="Kavagutti S V."/>
        </authorList>
    </citation>
    <scope>NUCLEOTIDE SEQUENCE</scope>
</reference>
<proteinExistence type="predicted"/>
<accession>A0A6J7LUS7</accession>
<dbReference type="NCBIfam" id="TIGR04326">
    <property type="entry name" value="O_ant_LIC13510"/>
    <property type="match status" value="1"/>
</dbReference>
<name>A0A6J7LUS7_9ZZZZ</name>